<keyword evidence="2" id="KW-0479">Metal-binding</keyword>
<dbReference type="Gene3D" id="4.10.240.10">
    <property type="entry name" value="Zn(2)-C6 fungal-type DNA-binding domain"/>
    <property type="match status" value="1"/>
</dbReference>
<proteinExistence type="predicted"/>
<dbReference type="GO" id="GO:0005634">
    <property type="term" value="C:nucleus"/>
    <property type="evidence" value="ECO:0007669"/>
    <property type="project" value="UniProtKB-SubCell"/>
</dbReference>
<dbReference type="GO" id="GO:0006351">
    <property type="term" value="P:DNA-templated transcription"/>
    <property type="evidence" value="ECO:0007669"/>
    <property type="project" value="InterPro"/>
</dbReference>
<dbReference type="GO" id="GO:0003677">
    <property type="term" value="F:DNA binding"/>
    <property type="evidence" value="ECO:0007669"/>
    <property type="project" value="InterPro"/>
</dbReference>
<dbReference type="SMART" id="SM00066">
    <property type="entry name" value="GAL4"/>
    <property type="match status" value="1"/>
</dbReference>
<dbReference type="InterPro" id="IPR050815">
    <property type="entry name" value="TF_fung"/>
</dbReference>
<dbReference type="CDD" id="cd00067">
    <property type="entry name" value="GAL4"/>
    <property type="match status" value="1"/>
</dbReference>
<comment type="caution">
    <text evidence="8">The sequence shown here is derived from an EMBL/GenBank/DDBJ whole genome shotgun (WGS) entry which is preliminary data.</text>
</comment>
<evidence type="ECO:0000313" key="8">
    <source>
        <dbReference type="EMBL" id="CAG9997239.1"/>
    </source>
</evidence>
<dbReference type="CDD" id="cd12148">
    <property type="entry name" value="fungal_TF_MHR"/>
    <property type="match status" value="1"/>
</dbReference>
<comment type="subcellular location">
    <subcellularLocation>
        <location evidence="1">Nucleus</location>
    </subcellularLocation>
</comment>
<keyword evidence="4" id="KW-0804">Transcription</keyword>
<protein>
    <recommendedName>
        <fullName evidence="7">Zn(2)-C6 fungal-type domain-containing protein</fullName>
    </recommendedName>
</protein>
<reference evidence="9" key="1">
    <citation type="submission" date="2019-06" db="EMBL/GenBank/DDBJ databases">
        <authorList>
            <person name="Broberg M."/>
        </authorList>
    </citation>
    <scope>NUCLEOTIDE SEQUENCE [LARGE SCALE GENOMIC DNA]</scope>
</reference>
<gene>
    <name evidence="8" type="ORF">CBYS24578_00016768</name>
</gene>
<evidence type="ECO:0000313" key="9">
    <source>
        <dbReference type="Proteomes" id="UP000754883"/>
    </source>
</evidence>
<evidence type="ECO:0000256" key="5">
    <source>
        <dbReference type="ARBA" id="ARBA00023242"/>
    </source>
</evidence>
<dbReference type="GO" id="GO:0008270">
    <property type="term" value="F:zinc ion binding"/>
    <property type="evidence" value="ECO:0007669"/>
    <property type="project" value="InterPro"/>
</dbReference>
<feature type="region of interest" description="Disordered" evidence="6">
    <location>
        <begin position="188"/>
        <end position="222"/>
    </location>
</feature>
<dbReference type="Pfam" id="PF00172">
    <property type="entry name" value="Zn_clus"/>
    <property type="match status" value="1"/>
</dbReference>
<dbReference type="Proteomes" id="UP000754883">
    <property type="component" value="Unassembled WGS sequence"/>
</dbReference>
<feature type="compositionally biased region" description="Basic and acidic residues" evidence="6">
    <location>
        <begin position="1"/>
        <end position="14"/>
    </location>
</feature>
<name>A0A9N9UUE0_9HYPO</name>
<dbReference type="PANTHER" id="PTHR47338">
    <property type="entry name" value="ZN(II)2CYS6 TRANSCRIPTION FACTOR (EUROFUNG)-RELATED"/>
    <property type="match status" value="1"/>
</dbReference>
<reference evidence="8 9" key="2">
    <citation type="submission" date="2021-10" db="EMBL/GenBank/DDBJ databases">
        <authorList>
            <person name="Piombo E."/>
        </authorList>
    </citation>
    <scope>NUCLEOTIDE SEQUENCE [LARGE SCALE GENOMIC DNA]</scope>
</reference>
<dbReference type="SUPFAM" id="SSF57701">
    <property type="entry name" value="Zn2/Cys6 DNA-binding domain"/>
    <property type="match status" value="1"/>
</dbReference>
<dbReference type="AlphaFoldDB" id="A0A9N9UUE0"/>
<keyword evidence="5" id="KW-0539">Nucleus</keyword>
<evidence type="ECO:0000256" key="6">
    <source>
        <dbReference type="SAM" id="MobiDB-lite"/>
    </source>
</evidence>
<dbReference type="OrthoDB" id="4456959at2759"/>
<feature type="domain" description="Zn(2)-C6 fungal-type" evidence="7">
    <location>
        <begin position="64"/>
        <end position="93"/>
    </location>
</feature>
<dbReference type="PROSITE" id="PS00463">
    <property type="entry name" value="ZN2_CY6_FUNGAL_1"/>
    <property type="match status" value="1"/>
</dbReference>
<dbReference type="Pfam" id="PF04082">
    <property type="entry name" value="Fungal_trans"/>
    <property type="match status" value="1"/>
</dbReference>
<dbReference type="InterPro" id="IPR001138">
    <property type="entry name" value="Zn2Cys6_DnaBD"/>
</dbReference>
<evidence type="ECO:0000259" key="7">
    <source>
        <dbReference type="PROSITE" id="PS50048"/>
    </source>
</evidence>
<dbReference type="GO" id="GO:0000981">
    <property type="term" value="F:DNA-binding transcription factor activity, RNA polymerase II-specific"/>
    <property type="evidence" value="ECO:0007669"/>
    <property type="project" value="InterPro"/>
</dbReference>
<evidence type="ECO:0000256" key="3">
    <source>
        <dbReference type="ARBA" id="ARBA00023015"/>
    </source>
</evidence>
<evidence type="ECO:0000256" key="2">
    <source>
        <dbReference type="ARBA" id="ARBA00022723"/>
    </source>
</evidence>
<keyword evidence="3" id="KW-0805">Transcription regulation</keyword>
<accession>A0A9N9UUE0</accession>
<evidence type="ECO:0000256" key="4">
    <source>
        <dbReference type="ARBA" id="ARBA00023163"/>
    </source>
</evidence>
<keyword evidence="9" id="KW-1185">Reference proteome</keyword>
<organism evidence="8 9">
    <name type="scientific">Clonostachys byssicola</name>
    <dbReference type="NCBI Taxonomy" id="160290"/>
    <lineage>
        <taxon>Eukaryota</taxon>
        <taxon>Fungi</taxon>
        <taxon>Dikarya</taxon>
        <taxon>Ascomycota</taxon>
        <taxon>Pezizomycotina</taxon>
        <taxon>Sordariomycetes</taxon>
        <taxon>Hypocreomycetidae</taxon>
        <taxon>Hypocreales</taxon>
        <taxon>Bionectriaceae</taxon>
        <taxon>Clonostachys</taxon>
    </lineage>
</organism>
<feature type="region of interest" description="Disordered" evidence="6">
    <location>
        <begin position="1"/>
        <end position="42"/>
    </location>
</feature>
<dbReference type="PROSITE" id="PS50048">
    <property type="entry name" value="ZN2_CY6_FUNGAL_2"/>
    <property type="match status" value="1"/>
</dbReference>
<sequence>MSNNDRQRLRRDSLQSDGPQPKKRRTQSLRAGDENGHQLCSDETYDHAKEVTDNAAREEPAGPACCSCRKKKAKCSRTQPCTQCVRLDITCTYNDAKLKPGMRTGAIESLTQRLKPLKPFSVQNTDVLQATLENMFLGQSVIWQQIWKSLKPDALRTVDESGQSQEGAASMSGLVEDLKGMLNELADSGQNGEALDDAPVQNHFPHAENPDLDEERSDQQRQLPRISETYSSDEALTPLSDQLVDSLVEIYFEKIHPWIPMLHASQFRAMLKHPAERQRHANILHAIISLCMRFSQDPRLDASPNLRSRYATQSRQRVILASMESFSVENLQALIICAFDIIGSGRGPSAWSIVGSMTRTVEQLRLSVEEDEDENGKSSTNSLIRRMAFLAPSSSWTEAEGRRRVFWNVFLMDRFCSIATGWNLSLTTADVKRRLPCEGALWAKTDNLPVPTPYFGVSDQSYNSYPLSARRTDEQEEASLGGFAYSIEATESLSLVTSFFLQHELNTSERDDIQRWLMRFKQLDLRLVQWKVLLPEKWREACVLNSDGNMDPNLTLAHITQNTAVVLLHQAVAYPKPKWQSMTAVKPSSSSAETCQAAAKEVSIIAQKFLQNSSIPTSPQFAFCLFVCCRMLITHAAFYNAPLSTAYDSLVTSLEEISRRWGGPHCSKEPNLASRFASRLIQARREGAPQEEDIRESAFAEQARPLPLARRGQAMTLGPEDNPPLEGCPASSLPFFDSGTSSHNIPFGQYSNNDGSPDSISLAFPPLPLAFQGVGDQNQGLSHATMMSQTDDSAGFILNLDNFDLLDQRVSMFSHANSKSDFM</sequence>
<dbReference type="PANTHER" id="PTHR47338:SF23">
    <property type="entry name" value="ZN(II)2CYS6 TRANSCRIPTION FACTOR (EUROFUNG)"/>
    <property type="match status" value="1"/>
</dbReference>
<dbReference type="InterPro" id="IPR007219">
    <property type="entry name" value="XnlR_reg_dom"/>
</dbReference>
<dbReference type="SMART" id="SM00906">
    <property type="entry name" value="Fungal_trans"/>
    <property type="match status" value="1"/>
</dbReference>
<evidence type="ECO:0000256" key="1">
    <source>
        <dbReference type="ARBA" id="ARBA00004123"/>
    </source>
</evidence>
<dbReference type="EMBL" id="CABFNO020001545">
    <property type="protein sequence ID" value="CAG9997239.1"/>
    <property type="molecule type" value="Genomic_DNA"/>
</dbReference>
<dbReference type="InterPro" id="IPR036864">
    <property type="entry name" value="Zn2-C6_fun-type_DNA-bd_sf"/>
</dbReference>